<accession>A0A7M1B5E6</accession>
<proteinExistence type="predicted"/>
<dbReference type="RefSeq" id="WP_193111196.1">
    <property type="nucleotide sequence ID" value="NZ_CP041406.1"/>
</dbReference>
<name>A0A7M1B5E6_9BACT</name>
<protein>
    <recommendedName>
        <fullName evidence="3">Malate dehydrogenase</fullName>
    </recommendedName>
</protein>
<evidence type="ECO:0008006" key="3">
    <source>
        <dbReference type="Google" id="ProtNLM"/>
    </source>
</evidence>
<dbReference type="KEGG" id="spal:FM071_01000"/>
<dbReference type="Proteomes" id="UP000593580">
    <property type="component" value="Chromosome"/>
</dbReference>
<dbReference type="AlphaFoldDB" id="A0A7M1B5E6"/>
<evidence type="ECO:0000313" key="2">
    <source>
        <dbReference type="Proteomes" id="UP000593580"/>
    </source>
</evidence>
<evidence type="ECO:0000313" key="1">
    <source>
        <dbReference type="EMBL" id="QOP44949.1"/>
    </source>
</evidence>
<organism evidence="1 2">
    <name type="scientific">Sulfurimonas paralvinellae</name>
    <dbReference type="NCBI Taxonomy" id="317658"/>
    <lineage>
        <taxon>Bacteria</taxon>
        <taxon>Pseudomonadati</taxon>
        <taxon>Campylobacterota</taxon>
        <taxon>Epsilonproteobacteria</taxon>
        <taxon>Campylobacterales</taxon>
        <taxon>Sulfurimonadaceae</taxon>
        <taxon>Sulfurimonas</taxon>
    </lineage>
</organism>
<reference evidence="1 2" key="1">
    <citation type="submission" date="2019-07" db="EMBL/GenBank/DDBJ databases">
        <title>Sulfurimonas paralvinellae sp. nov., a novel mesophilic, hydrogen- and sulfur-oxidizing chemolithoautotroph within the Epsilonproteo- bacteria isolated from a deep-sea hydrothermal vent polychaete nest, reclassification of Thiomicrospira denitrificans as Sulfurimonas denitrificans comb. nov. and emended description of the genus Sulfurimonas.</title>
        <authorList>
            <person name="Wang S."/>
            <person name="Jiang L."/>
            <person name="Shao Z."/>
        </authorList>
    </citation>
    <scope>NUCLEOTIDE SEQUENCE [LARGE SCALE GENOMIC DNA]</scope>
    <source>
        <strain evidence="1 2">GO25</strain>
    </source>
</reference>
<dbReference type="EMBL" id="CP041406">
    <property type="protein sequence ID" value="QOP44949.1"/>
    <property type="molecule type" value="Genomic_DNA"/>
</dbReference>
<keyword evidence="2" id="KW-1185">Reference proteome</keyword>
<gene>
    <name evidence="1" type="ORF">FM071_01000</name>
</gene>
<sequence length="68" mass="8066">MAKKKKVIELTQKNLEFTENGITYKLIRFKPDTMTLDVIRYEDKNRLDEFSIPFAHLPKSLKKIVKPN</sequence>